<sequence length="294" mass="34384">MGSYWKYYSHHGRPLSVALTEPLSPFDTLQDSYQYTINQNPIRCHNRSRSSGRRYNREVYNIEYVRPPTYYTQPYYGYGMFVEEIPYYPQPYREYGTLVEKIPFYPHPRLYDERGTLVEKIETITIEEQMPPRQPPCVNEVRELKIRKSRRPSSCDNVHPPETQVIERYEQVVPSEELITILGTLNNAVNIWSGEDRNRIVIRETAKPREVLVDTNNIVVSGANVTETTFRQSEVNSAITFTEESHRNAERSEFTEGSHRNLERSAFTEGSHSNVEHSSFTEGNHHNVEHSIYT</sequence>
<evidence type="ECO:0000313" key="2">
    <source>
        <dbReference type="EMBL" id="CAF1323155.1"/>
    </source>
</evidence>
<feature type="compositionally biased region" description="Polar residues" evidence="1">
    <location>
        <begin position="268"/>
        <end position="282"/>
    </location>
</feature>
<dbReference type="EMBL" id="CAJNOQ010013517">
    <property type="protein sequence ID" value="CAF1323155.1"/>
    <property type="molecule type" value="Genomic_DNA"/>
</dbReference>
<keyword evidence="4" id="KW-1185">Reference proteome</keyword>
<dbReference type="Proteomes" id="UP000681722">
    <property type="component" value="Unassembled WGS sequence"/>
</dbReference>
<reference evidence="2" key="1">
    <citation type="submission" date="2021-02" db="EMBL/GenBank/DDBJ databases">
        <authorList>
            <person name="Nowell W R."/>
        </authorList>
    </citation>
    <scope>NUCLEOTIDE SEQUENCE</scope>
</reference>
<dbReference type="EMBL" id="CAJOBC010048907">
    <property type="protein sequence ID" value="CAF4170938.1"/>
    <property type="molecule type" value="Genomic_DNA"/>
</dbReference>
<name>A0A815F3P2_9BILA</name>
<gene>
    <name evidence="2" type="ORF">GPM918_LOCUS29573</name>
    <name evidence="3" type="ORF">SRO942_LOCUS30159</name>
</gene>
<feature type="region of interest" description="Disordered" evidence="1">
    <location>
        <begin position="243"/>
        <end position="294"/>
    </location>
</feature>
<dbReference type="OrthoDB" id="10033733at2759"/>
<dbReference type="Proteomes" id="UP000663829">
    <property type="component" value="Unassembled WGS sequence"/>
</dbReference>
<feature type="compositionally biased region" description="Basic and acidic residues" evidence="1">
    <location>
        <begin position="243"/>
        <end position="263"/>
    </location>
</feature>
<evidence type="ECO:0000256" key="1">
    <source>
        <dbReference type="SAM" id="MobiDB-lite"/>
    </source>
</evidence>
<comment type="caution">
    <text evidence="2">The sequence shown here is derived from an EMBL/GenBank/DDBJ whole genome shotgun (WGS) entry which is preliminary data.</text>
</comment>
<dbReference type="AlphaFoldDB" id="A0A815F3P2"/>
<organism evidence="2 4">
    <name type="scientific">Didymodactylos carnosus</name>
    <dbReference type="NCBI Taxonomy" id="1234261"/>
    <lineage>
        <taxon>Eukaryota</taxon>
        <taxon>Metazoa</taxon>
        <taxon>Spiralia</taxon>
        <taxon>Gnathifera</taxon>
        <taxon>Rotifera</taxon>
        <taxon>Eurotatoria</taxon>
        <taxon>Bdelloidea</taxon>
        <taxon>Philodinida</taxon>
        <taxon>Philodinidae</taxon>
        <taxon>Didymodactylos</taxon>
    </lineage>
</organism>
<proteinExistence type="predicted"/>
<evidence type="ECO:0000313" key="3">
    <source>
        <dbReference type="EMBL" id="CAF4170938.1"/>
    </source>
</evidence>
<feature type="compositionally biased region" description="Basic and acidic residues" evidence="1">
    <location>
        <begin position="283"/>
        <end position="294"/>
    </location>
</feature>
<accession>A0A815F3P2</accession>
<protein>
    <submittedName>
        <fullName evidence="2">Uncharacterized protein</fullName>
    </submittedName>
</protein>
<evidence type="ECO:0000313" key="4">
    <source>
        <dbReference type="Proteomes" id="UP000663829"/>
    </source>
</evidence>